<evidence type="ECO:0000256" key="1">
    <source>
        <dbReference type="SAM" id="Phobius"/>
    </source>
</evidence>
<dbReference type="GeneID" id="72429028"/>
<keyword evidence="1" id="KW-1133">Transmembrane helix</keyword>
<evidence type="ECO:0000313" key="3">
    <source>
        <dbReference type="Proteomes" id="UP000001175"/>
    </source>
</evidence>
<keyword evidence="1" id="KW-0812">Transmembrane</keyword>
<gene>
    <name evidence="2" type="ordered locus">syc1297_d</name>
</gene>
<dbReference type="KEGG" id="syc:syc1297_d"/>
<dbReference type="RefSeq" id="WP_011243609.1">
    <property type="nucleotide sequence ID" value="NC_006576.1"/>
</dbReference>
<organism evidence="2 3">
    <name type="scientific">Synechococcus sp. (strain ATCC 27144 / PCC 6301 / SAUG 1402/1)</name>
    <name type="common">Anacystis nidulans</name>
    <dbReference type="NCBI Taxonomy" id="269084"/>
    <lineage>
        <taxon>Bacteria</taxon>
        <taxon>Bacillati</taxon>
        <taxon>Cyanobacteriota</taxon>
        <taxon>Cyanophyceae</taxon>
        <taxon>Synechococcales</taxon>
        <taxon>Synechococcaceae</taxon>
        <taxon>Synechococcus</taxon>
    </lineage>
</organism>
<proteinExistence type="predicted"/>
<feature type="transmembrane region" description="Helical" evidence="1">
    <location>
        <begin position="65"/>
        <end position="83"/>
    </location>
</feature>
<dbReference type="EMBL" id="AP008231">
    <property type="protein sequence ID" value="BAD79487.1"/>
    <property type="molecule type" value="Genomic_DNA"/>
</dbReference>
<dbReference type="Proteomes" id="UP000001175">
    <property type="component" value="Chromosome"/>
</dbReference>
<dbReference type="AlphaFoldDB" id="A0A0H3K2M0"/>
<dbReference type="eggNOG" id="COG0494">
    <property type="taxonomic scope" value="Bacteria"/>
</dbReference>
<keyword evidence="1" id="KW-0472">Membrane</keyword>
<sequence>MSLSLRYHPQWIADWCQEHGWTDVFIECRQFWAFPPGAVLPQPIPAEVLIAIKKTQGLSPFEQQWFSIWLGLLCGAIAIAWFWTTPIPLLSLFAGSAGLVAWLDDSDGPATPSSSPVERPESIRALYLD</sequence>
<reference evidence="2 3" key="1">
    <citation type="journal article" date="2007" name="Photosyn. Res.">
        <title>Complete nucleotide sequence of the freshwater unicellular cyanobacterium Synechococcus elongatus PCC 6301 chromosome: gene content and organization.</title>
        <authorList>
            <person name="Sugita C."/>
            <person name="Ogata K."/>
            <person name="Shikata M."/>
            <person name="Jikuya H."/>
            <person name="Takano J."/>
            <person name="Furumichi M."/>
            <person name="Kanehisa M."/>
            <person name="Omata T."/>
            <person name="Sugiura M."/>
            <person name="Sugita M."/>
        </authorList>
    </citation>
    <scope>NUCLEOTIDE SEQUENCE [LARGE SCALE GENOMIC DNA]</scope>
    <source>
        <strain evidence="3">ATCC 27144 / PCC 6301 / SAUG 1402/1</strain>
    </source>
</reference>
<evidence type="ECO:0000313" key="2">
    <source>
        <dbReference type="EMBL" id="BAD79487.1"/>
    </source>
</evidence>
<accession>A0A0H3K2M0</accession>
<protein>
    <submittedName>
        <fullName evidence="2">Uncharacterized protein</fullName>
    </submittedName>
</protein>
<name>A0A0H3K2M0_SYNP6</name>